<dbReference type="VEuPathDB" id="TriTrypDB:LdCL_010009600"/>
<feature type="transmembrane region" description="Helical" evidence="7">
    <location>
        <begin position="231"/>
        <end position="250"/>
    </location>
</feature>
<dbReference type="KEGG" id="ldo:LDBPK_010460"/>
<keyword evidence="3" id="KW-1003">Cell membrane</keyword>
<evidence type="ECO:0000313" key="8">
    <source>
        <dbReference type="EMBL" id="AYU75557.1"/>
    </source>
</evidence>
<keyword evidence="5 7" id="KW-1133">Transmembrane helix</keyword>
<feature type="transmembrane region" description="Helical" evidence="7">
    <location>
        <begin position="427"/>
        <end position="453"/>
    </location>
</feature>
<dbReference type="Proteomes" id="UP000274082">
    <property type="component" value="Chromosome 1"/>
</dbReference>
<keyword evidence="6 7" id="KW-0472">Membrane</keyword>
<keyword evidence="11" id="KW-1185">Reference proteome</keyword>
<reference evidence="9" key="2">
    <citation type="submission" date="2011-01" db="EMBL/GenBank/DDBJ databases">
        <authorList>
            <person name="Zhao B.P."/>
            <person name="Ren Z.A."/>
            <person name="Li C.D."/>
        </authorList>
    </citation>
    <scope>NUCLEOTIDE SEQUENCE</scope>
    <source>
        <strain evidence="9">BPK282A1</strain>
    </source>
</reference>
<keyword evidence="2" id="KW-0813">Transport</keyword>
<dbReference type="EMBL" id="FR799588">
    <property type="protein sequence ID" value="CBZ31133.1"/>
    <property type="molecule type" value="Genomic_DNA"/>
</dbReference>
<reference evidence="9 10" key="1">
    <citation type="journal article" date="2011" name="Genome Res.">
        <title>Whole genome sequencing of multiple Leishmania donovani clinical isolates provides insights into population structure and mechanisms of drug resistance.</title>
        <authorList>
            <person name="Downing T."/>
            <person name="Imamura H."/>
            <person name="Decuypere S."/>
            <person name="Clark T.G."/>
            <person name="Coombs G.H."/>
            <person name="Cotton J.A."/>
            <person name="Hilley J.D."/>
            <person name="de Doncker S."/>
            <person name="Maes I."/>
            <person name="Mottram J.C."/>
            <person name="Quail M.A."/>
            <person name="Rijal S."/>
            <person name="Sanders M."/>
            <person name="Schonian G."/>
            <person name="Stark O."/>
            <person name="Sundar S."/>
            <person name="Vanaerschot M."/>
            <person name="Hertz-Fowler C."/>
            <person name="Dujardin J.C."/>
            <person name="Berriman M."/>
        </authorList>
    </citation>
    <scope>NUCLEOTIDE SEQUENCE [LARGE SCALE GENOMIC DNA]</scope>
    <source>
        <strain evidence="9 10">BPK282A1</strain>
    </source>
</reference>
<feature type="transmembrane region" description="Helical" evidence="7">
    <location>
        <begin position="89"/>
        <end position="109"/>
    </location>
</feature>
<evidence type="ECO:0000256" key="5">
    <source>
        <dbReference type="ARBA" id="ARBA00022989"/>
    </source>
</evidence>
<dbReference type="OMA" id="TWVECAL"/>
<dbReference type="InterPro" id="IPR008509">
    <property type="entry name" value="MOT2/MFSD5"/>
</dbReference>
<sequence>MEANVTVTTKPYKPAASIYDAWKETLLPFLVPATVLSAWPMIMLIRDRNRVPIKLLTIAALVSLADGLLGSCAFPLQHQYAFSLSANSAFFYAGTVTYWLSGAALSPLMEMWGCQRSCMALAIAGAAGAWGSGQSIALFVLCGRIATAAATSGLSTWVECALYHEAHVHHCPSAAAGDDKGMVDSNGGEALGGSGALTIFHQVRPAMLLFSMIASQYVMAVTPTVSVAPCWVALLCYIGVFVVAWGLAALPATSAAGSSWWTGSNPFHVTGGGGGNGVHAKNASMKDASSSTSEFESTVAMLLPGVALSCCSAGGSRLASSKHMLRHYVHAYSTSIRTLCMPRYLARHIVDIVFGAAFLTGSLLWVPTLELYDDSIPFGFVFELFMIATFLGSTFSLPVWAVGGAEAALVVLLSLSERTLSTSRDYAIPVTIMLGGIVLHLTHGCVLTMGSLWRAEYPISSAPLTLLFLLKAATGVLGWVFLNAIDGKYMEDAFFFEAQWMWVLMWVEAVALTQYIVARMAPGCGRHANGAAIAKDGGAALLQKPDSGSVKDLSGNGMKETVVAGGPTVRLQTDMLSHAPFNGAETAKM</sequence>
<dbReference type="VEuPathDB" id="TriTrypDB:LdBPK_010460.1"/>
<evidence type="ECO:0000256" key="7">
    <source>
        <dbReference type="SAM" id="Phobius"/>
    </source>
</evidence>
<evidence type="ECO:0000313" key="11">
    <source>
        <dbReference type="Proteomes" id="UP000274082"/>
    </source>
</evidence>
<dbReference type="AlphaFoldDB" id="E9B7B0"/>
<reference evidence="10" key="3">
    <citation type="submission" date="2011-02" db="EMBL/GenBank/DDBJ databases">
        <title>Whole genome sequencing of Leishmania donovani clinical lines reveals dynamic variation related to drug resistance.</title>
        <authorList>
            <person name="Downing T."/>
            <person name="Imamura H."/>
            <person name="Sanders M."/>
            <person name="Decuypere S."/>
            <person name="Hertz-Fowler C."/>
            <person name="Clark T.G."/>
            <person name="Rijal S."/>
            <person name="Sundar S."/>
            <person name="Quail M.A."/>
            <person name="De Doncker S."/>
            <person name="Maes I."/>
            <person name="Vanaerschot M."/>
            <person name="Stark O."/>
            <person name="Schonian G."/>
            <person name="Dujardin J.C."/>
            <person name="Berriman M."/>
        </authorList>
    </citation>
    <scope>NUCLEOTIDE SEQUENCE [LARGE SCALE GENOMIC DNA]</scope>
    <source>
        <strain evidence="10">BPK282A1</strain>
    </source>
</reference>
<dbReference type="GeneID" id="13389715"/>
<feature type="transmembrane region" description="Helical" evidence="7">
    <location>
        <begin position="459"/>
        <end position="482"/>
    </location>
</feature>
<dbReference type="Proteomes" id="UP000008980">
    <property type="component" value="Chromosome 1"/>
</dbReference>
<name>E9B7B0_LEIDO</name>
<feature type="transmembrane region" description="Helical" evidence="7">
    <location>
        <begin position="344"/>
        <end position="365"/>
    </location>
</feature>
<accession>E9B7B0</accession>
<evidence type="ECO:0000256" key="6">
    <source>
        <dbReference type="ARBA" id="ARBA00023136"/>
    </source>
</evidence>
<dbReference type="RefSeq" id="XP_003857859.1">
    <property type="nucleotide sequence ID" value="XM_003857811.1"/>
</dbReference>
<evidence type="ECO:0000256" key="4">
    <source>
        <dbReference type="ARBA" id="ARBA00022692"/>
    </source>
</evidence>
<comment type="subcellular location">
    <subcellularLocation>
        <location evidence="1">Cell membrane</location>
        <topology evidence="1">Multi-pass membrane protein</topology>
    </subcellularLocation>
</comment>
<organism evidence="9 10">
    <name type="scientific">Leishmania donovani</name>
    <dbReference type="NCBI Taxonomy" id="5661"/>
    <lineage>
        <taxon>Eukaryota</taxon>
        <taxon>Discoba</taxon>
        <taxon>Euglenozoa</taxon>
        <taxon>Kinetoplastea</taxon>
        <taxon>Metakinetoplastina</taxon>
        <taxon>Trypanosomatida</taxon>
        <taxon>Trypanosomatidae</taxon>
        <taxon>Leishmaniinae</taxon>
        <taxon>Leishmania</taxon>
    </lineage>
</organism>
<dbReference type="PhylomeDB" id="E9B7B0"/>
<evidence type="ECO:0000256" key="3">
    <source>
        <dbReference type="ARBA" id="ARBA00022475"/>
    </source>
</evidence>
<keyword evidence="4 7" id="KW-0812">Transmembrane</keyword>
<dbReference type="PANTHER" id="PTHR23516:SF1">
    <property type="entry name" value="MOLYBDATE-ANION TRANSPORTER"/>
    <property type="match status" value="1"/>
</dbReference>
<feature type="transmembrane region" description="Helical" evidence="7">
    <location>
        <begin position="385"/>
        <end position="415"/>
    </location>
</feature>
<feature type="transmembrane region" description="Helical" evidence="7">
    <location>
        <begin position="26"/>
        <end position="44"/>
    </location>
</feature>
<dbReference type="GO" id="GO:0015098">
    <property type="term" value="F:molybdate ion transmembrane transporter activity"/>
    <property type="evidence" value="ECO:0007669"/>
    <property type="project" value="InterPro"/>
</dbReference>
<dbReference type="OrthoDB" id="263957at2759"/>
<evidence type="ECO:0000256" key="1">
    <source>
        <dbReference type="ARBA" id="ARBA00004651"/>
    </source>
</evidence>
<reference evidence="8 11" key="4">
    <citation type="journal article" date="2018" name="Sci. Rep.">
        <title>A complete Leishmania donovani reference genome identifies novel genetic variations associated with virulence.</title>
        <authorList>
            <person name="Lypaczewski P."/>
            <person name="Hoshizaki J."/>
            <person name="Zhang W.-W."/>
            <person name="McCall L.-I."/>
            <person name="Torcivia-Rodriguez J."/>
            <person name="Simonyan V."/>
            <person name="Kaur A."/>
            <person name="Dewar K."/>
            <person name="Matlashewski G."/>
        </authorList>
    </citation>
    <scope>NUCLEOTIDE SEQUENCE [LARGE SCALE GENOMIC DNA]</scope>
    <source>
        <strain evidence="8 11">LdCL</strain>
    </source>
</reference>
<evidence type="ECO:0000256" key="2">
    <source>
        <dbReference type="ARBA" id="ARBA00022448"/>
    </source>
</evidence>
<dbReference type="PANTHER" id="PTHR23516">
    <property type="entry name" value="SAM (S-ADENOSYL METHIONINE) TRANSPORTER"/>
    <property type="match status" value="1"/>
</dbReference>
<accession>A0A3S5H4V2</accession>
<dbReference type="GO" id="GO:0005886">
    <property type="term" value="C:plasma membrane"/>
    <property type="evidence" value="ECO:0007669"/>
    <property type="project" value="UniProtKB-SubCell"/>
</dbReference>
<dbReference type="EMBL" id="CP029500">
    <property type="protein sequence ID" value="AYU75557.1"/>
    <property type="molecule type" value="Genomic_DNA"/>
</dbReference>
<proteinExistence type="predicted"/>
<dbReference type="VEuPathDB" id="TriTrypDB:LDHU3_01.0490"/>
<gene>
    <name evidence="9" type="ORF">LDBPK_010460</name>
    <name evidence="8" type="ORF">LdCL_010009600</name>
</gene>
<evidence type="ECO:0000313" key="10">
    <source>
        <dbReference type="Proteomes" id="UP000008980"/>
    </source>
</evidence>
<feature type="transmembrane region" description="Helical" evidence="7">
    <location>
        <begin position="56"/>
        <end position="77"/>
    </location>
</feature>
<evidence type="ECO:0000313" key="9">
    <source>
        <dbReference type="EMBL" id="CBZ31133.1"/>
    </source>
</evidence>
<protein>
    <submittedName>
        <fullName evidence="9">Uncharacterized protein</fullName>
    </submittedName>
</protein>